<sequence>MAKHTFELTTEASAMLKQYRENRRSLGVKVSYNDIASEAIKLYCLSQQRDRAEEIFEKAMEHRFQKFESRLASMVAAVGVDVAMILSETLETIAAYEENQGKKYQDIYQELRQEGVALFNRHRAFKLDAFK</sequence>
<geneLocation type="plasmid" evidence="1 2">
    <name>unnamed1</name>
</geneLocation>
<dbReference type="Proteomes" id="UP001164761">
    <property type="component" value="Plasmid unnamed1"/>
</dbReference>
<proteinExistence type="predicted"/>
<protein>
    <submittedName>
        <fullName evidence="1">Uncharacterized protein</fullName>
    </submittedName>
</protein>
<keyword evidence="2" id="KW-1185">Reference proteome</keyword>
<organism evidence="1 2">
    <name type="scientific">Alicyclobacillus fastidiosus</name>
    <dbReference type="NCBI Taxonomy" id="392011"/>
    <lineage>
        <taxon>Bacteria</taxon>
        <taxon>Bacillati</taxon>
        <taxon>Bacillota</taxon>
        <taxon>Bacilli</taxon>
        <taxon>Bacillales</taxon>
        <taxon>Alicyclobacillaceae</taxon>
        <taxon>Alicyclobacillus</taxon>
    </lineage>
</organism>
<evidence type="ECO:0000313" key="2">
    <source>
        <dbReference type="Proteomes" id="UP001164761"/>
    </source>
</evidence>
<accession>A0ABY6ZRW1</accession>
<dbReference type="RefSeq" id="WP_268008754.1">
    <property type="nucleotide sequence ID" value="NZ_BSUT01000003.1"/>
</dbReference>
<name>A0ABY6ZRW1_9BACL</name>
<dbReference type="EMBL" id="CP104068">
    <property type="protein sequence ID" value="WAH44886.1"/>
    <property type="molecule type" value="Genomic_DNA"/>
</dbReference>
<keyword evidence="1" id="KW-0614">Plasmid</keyword>
<reference evidence="1" key="1">
    <citation type="submission" date="2022-08" db="EMBL/GenBank/DDBJ databases">
        <title>Alicyclobacillus fastidiosus DSM 17978, complete genome.</title>
        <authorList>
            <person name="Wang Q."/>
            <person name="Cai R."/>
            <person name="Wang Z."/>
        </authorList>
    </citation>
    <scope>NUCLEOTIDE SEQUENCE</scope>
    <source>
        <strain evidence="1">DSM 17978</strain>
        <plasmid evidence="1">unnamed1</plasmid>
    </source>
</reference>
<evidence type="ECO:0000313" key="1">
    <source>
        <dbReference type="EMBL" id="WAH44886.1"/>
    </source>
</evidence>
<gene>
    <name evidence="1" type="ORF">NZD89_27965</name>
</gene>